<evidence type="ECO:0000313" key="1">
    <source>
        <dbReference type="EMBL" id="KAJ8876226.1"/>
    </source>
</evidence>
<dbReference type="Proteomes" id="UP001159363">
    <property type="component" value="Chromosome 8"/>
</dbReference>
<evidence type="ECO:0000313" key="2">
    <source>
        <dbReference type="Proteomes" id="UP001159363"/>
    </source>
</evidence>
<sequence length="93" mass="10863">MLGFYYGRKSLICQNYKQKFPCDGIVQANENGWMTSKLVVDWVRCDQVMLLYGLRVRTTEDVEKELKCYKSELIMIPGCMMSQLQPLNVCVNR</sequence>
<evidence type="ECO:0008006" key="3">
    <source>
        <dbReference type="Google" id="ProtNLM"/>
    </source>
</evidence>
<proteinExistence type="predicted"/>
<keyword evidence="2" id="KW-1185">Reference proteome</keyword>
<dbReference type="EMBL" id="JARBHB010000009">
    <property type="protein sequence ID" value="KAJ8876226.1"/>
    <property type="molecule type" value="Genomic_DNA"/>
</dbReference>
<reference evidence="1 2" key="1">
    <citation type="submission" date="2023-02" db="EMBL/GenBank/DDBJ databases">
        <title>LHISI_Scaffold_Assembly.</title>
        <authorList>
            <person name="Stuart O.P."/>
            <person name="Cleave R."/>
            <person name="Magrath M.J.L."/>
            <person name="Mikheyev A.S."/>
        </authorList>
    </citation>
    <scope>NUCLEOTIDE SEQUENCE [LARGE SCALE GENOMIC DNA]</scope>
    <source>
        <strain evidence="1">Daus_M_001</strain>
        <tissue evidence="1">Leg muscle</tissue>
    </source>
</reference>
<organism evidence="1 2">
    <name type="scientific">Dryococelus australis</name>
    <dbReference type="NCBI Taxonomy" id="614101"/>
    <lineage>
        <taxon>Eukaryota</taxon>
        <taxon>Metazoa</taxon>
        <taxon>Ecdysozoa</taxon>
        <taxon>Arthropoda</taxon>
        <taxon>Hexapoda</taxon>
        <taxon>Insecta</taxon>
        <taxon>Pterygota</taxon>
        <taxon>Neoptera</taxon>
        <taxon>Polyneoptera</taxon>
        <taxon>Phasmatodea</taxon>
        <taxon>Verophasmatodea</taxon>
        <taxon>Anareolatae</taxon>
        <taxon>Phasmatidae</taxon>
        <taxon>Eurycanthinae</taxon>
        <taxon>Dryococelus</taxon>
    </lineage>
</organism>
<accession>A0ABQ9GW17</accession>
<gene>
    <name evidence="1" type="ORF">PR048_024136</name>
</gene>
<name>A0ABQ9GW17_9NEOP</name>
<protein>
    <recommendedName>
        <fullName evidence="3">DDE-1 domain-containing protein</fullName>
    </recommendedName>
</protein>
<comment type="caution">
    <text evidence="1">The sequence shown here is derived from an EMBL/GenBank/DDBJ whole genome shotgun (WGS) entry which is preliminary data.</text>
</comment>